<accession>A0A844GDL8</accession>
<gene>
    <name evidence="1" type="ORF">GKE73_15250</name>
</gene>
<name>A0A844GDL8_9NEIS</name>
<evidence type="ECO:0000313" key="1">
    <source>
        <dbReference type="EMBL" id="MTD33862.1"/>
    </source>
</evidence>
<organism evidence="1 2">
    <name type="scientific">Paludibacterium denitrificans</name>
    <dbReference type="NCBI Taxonomy" id="2675226"/>
    <lineage>
        <taxon>Bacteria</taxon>
        <taxon>Pseudomonadati</taxon>
        <taxon>Pseudomonadota</taxon>
        <taxon>Betaproteobacteria</taxon>
        <taxon>Neisseriales</taxon>
        <taxon>Chromobacteriaceae</taxon>
        <taxon>Paludibacterium</taxon>
    </lineage>
</organism>
<keyword evidence="2" id="KW-1185">Reference proteome</keyword>
<dbReference type="AlphaFoldDB" id="A0A844GDL8"/>
<protein>
    <submittedName>
        <fullName evidence="1">Uncharacterized protein</fullName>
    </submittedName>
</protein>
<sequence>MYDWNALWHERDGYKTGYHVAHDDINQLATELSANLYKPAADLHDVAVYETPDKFILAGHDDGLQLLEMNKHHLFDVTTRLVTEDEGQDTPLPYVEIHVDNLATAEQALWRGAITLNQQGQILVAGQPINAATPPAMAFDTLSFNNNERFRAELARVWREDIPALQPLIDHWFEHGELAEAEVAEHHYGDAARIQEICDRYAEMVQREQAVLSRLFSDNELHLIAAVLKDIHFDSAAACRGLWLAVEARLVHDELDRQLKVDSAALLNKMKALSYAQEVALIEALSPLPESDTAED</sequence>
<reference evidence="1 2" key="1">
    <citation type="submission" date="2019-11" db="EMBL/GenBank/DDBJ databases">
        <title>Draft genome sequence of Paludibacterium sp. dN18-1.</title>
        <authorList>
            <person name="Im W.-T."/>
        </authorList>
    </citation>
    <scope>NUCLEOTIDE SEQUENCE [LARGE SCALE GENOMIC DNA]</scope>
    <source>
        <strain evidence="2">dN 18-1</strain>
    </source>
</reference>
<comment type="caution">
    <text evidence="1">The sequence shown here is derived from an EMBL/GenBank/DDBJ whole genome shotgun (WGS) entry which is preliminary data.</text>
</comment>
<evidence type="ECO:0000313" key="2">
    <source>
        <dbReference type="Proteomes" id="UP000446658"/>
    </source>
</evidence>
<dbReference type="Proteomes" id="UP000446658">
    <property type="component" value="Unassembled WGS sequence"/>
</dbReference>
<proteinExistence type="predicted"/>
<dbReference type="EMBL" id="WLYX01000001">
    <property type="protein sequence ID" value="MTD33862.1"/>
    <property type="molecule type" value="Genomic_DNA"/>
</dbReference>